<dbReference type="PANTHER" id="PTHR21485">
    <property type="entry name" value="HAD SUPERFAMILY MEMBERS CMAS AND KDSC"/>
    <property type="match status" value="1"/>
</dbReference>
<gene>
    <name evidence="1" type="ORF">OMM_08008</name>
</gene>
<proteinExistence type="predicted"/>
<protein>
    <recommendedName>
        <fullName evidence="3">N-acylneuraminate cytidylyltransferase</fullName>
    </recommendedName>
</protein>
<evidence type="ECO:0008006" key="3">
    <source>
        <dbReference type="Google" id="ProtNLM"/>
    </source>
</evidence>
<comment type="caution">
    <text evidence="1">The sequence shown here is derived from an EMBL/GenBank/DDBJ whole genome shotgun (WGS) entry which is preliminary data.</text>
</comment>
<dbReference type="InterPro" id="IPR050793">
    <property type="entry name" value="CMP-NeuNAc_synthase"/>
</dbReference>
<accession>A0A1V1P9N1</accession>
<organism evidence="1 2">
    <name type="scientific">Candidatus Magnetoglobus multicellularis str. Araruama</name>
    <dbReference type="NCBI Taxonomy" id="890399"/>
    <lineage>
        <taxon>Bacteria</taxon>
        <taxon>Pseudomonadati</taxon>
        <taxon>Thermodesulfobacteriota</taxon>
        <taxon>Desulfobacteria</taxon>
        <taxon>Desulfobacterales</taxon>
        <taxon>Desulfobacteraceae</taxon>
        <taxon>Candidatus Magnetoglobus</taxon>
    </lineage>
</organism>
<dbReference type="PANTHER" id="PTHR21485:SF3">
    <property type="entry name" value="N-ACYLNEURAMINATE CYTIDYLYLTRANSFERASE"/>
    <property type="match status" value="1"/>
</dbReference>
<dbReference type="Proteomes" id="UP000189670">
    <property type="component" value="Unassembled WGS sequence"/>
</dbReference>
<dbReference type="Gene3D" id="3.90.550.10">
    <property type="entry name" value="Spore Coat Polysaccharide Biosynthesis Protein SpsA, Chain A"/>
    <property type="match status" value="1"/>
</dbReference>
<dbReference type="Pfam" id="PF02348">
    <property type="entry name" value="CTP_transf_3"/>
    <property type="match status" value="1"/>
</dbReference>
<dbReference type="InterPro" id="IPR003329">
    <property type="entry name" value="Cytidylyl_trans"/>
</dbReference>
<reference evidence="2" key="1">
    <citation type="submission" date="2012-11" db="EMBL/GenBank/DDBJ databases">
        <authorList>
            <person name="Lucero-Rivera Y.E."/>
            <person name="Tovar-Ramirez D."/>
        </authorList>
    </citation>
    <scope>NUCLEOTIDE SEQUENCE [LARGE SCALE GENOMIC DNA]</scope>
    <source>
        <strain evidence="2">Araruama</strain>
    </source>
</reference>
<dbReference type="EMBL" id="ATBP01000249">
    <property type="protein sequence ID" value="ETR71597.1"/>
    <property type="molecule type" value="Genomic_DNA"/>
</dbReference>
<dbReference type="SUPFAM" id="SSF53448">
    <property type="entry name" value="Nucleotide-diphospho-sugar transferases"/>
    <property type="match status" value="1"/>
</dbReference>
<sequence length="102" mass="11185">MKCVGLIPARGGSKGLSNKNIRKLCGKPLIAYTIEAALMSETLDRVIVSTDSSQIAKIAIEYGAEVPFLRPPEIATDITPDRSVIVHLIEWLQKMKIIVLII</sequence>
<dbReference type="GO" id="GO:0008781">
    <property type="term" value="F:N-acylneuraminate cytidylyltransferase activity"/>
    <property type="evidence" value="ECO:0007669"/>
    <property type="project" value="TreeGrafter"/>
</dbReference>
<name>A0A1V1P9N1_9BACT</name>
<dbReference type="AlphaFoldDB" id="A0A1V1P9N1"/>
<evidence type="ECO:0000313" key="1">
    <source>
        <dbReference type="EMBL" id="ETR71597.1"/>
    </source>
</evidence>
<dbReference type="InterPro" id="IPR029044">
    <property type="entry name" value="Nucleotide-diphossugar_trans"/>
</dbReference>
<evidence type="ECO:0000313" key="2">
    <source>
        <dbReference type="Proteomes" id="UP000189670"/>
    </source>
</evidence>